<reference evidence="26 27" key="1">
    <citation type="submission" date="2016-03" db="EMBL/GenBank/DDBJ databases">
        <title>Trachymyrmex septentrionalis WGS genome.</title>
        <authorList>
            <person name="Nygaard S."/>
            <person name="Hu H."/>
            <person name="Boomsma J."/>
            <person name="Zhang G."/>
        </authorList>
    </citation>
    <scope>NUCLEOTIDE SEQUENCE [LARGE SCALE GENOMIC DNA]</scope>
    <source>
        <strain evidence="26">Tsep2-gDNA-1</strain>
        <tissue evidence="26">Whole body</tissue>
    </source>
</reference>
<dbReference type="PRINTS" id="PR00104">
    <property type="entry name" value="CGMPKINASE"/>
</dbReference>
<organism evidence="26 27">
    <name type="scientific">Trachymyrmex septentrionalis</name>
    <dbReference type="NCBI Taxonomy" id="34720"/>
    <lineage>
        <taxon>Eukaryota</taxon>
        <taxon>Metazoa</taxon>
        <taxon>Ecdysozoa</taxon>
        <taxon>Arthropoda</taxon>
        <taxon>Hexapoda</taxon>
        <taxon>Insecta</taxon>
        <taxon>Pterygota</taxon>
        <taxon>Neoptera</taxon>
        <taxon>Endopterygota</taxon>
        <taxon>Hymenoptera</taxon>
        <taxon>Apocrita</taxon>
        <taxon>Aculeata</taxon>
        <taxon>Formicoidea</taxon>
        <taxon>Formicidae</taxon>
        <taxon>Myrmicinae</taxon>
        <taxon>Trachymyrmex</taxon>
    </lineage>
</organism>
<dbReference type="SMART" id="SM00382">
    <property type="entry name" value="AAA"/>
    <property type="match status" value="2"/>
</dbReference>
<dbReference type="STRING" id="34720.A0A195F8U6"/>
<dbReference type="InterPro" id="IPR014710">
    <property type="entry name" value="RmlC-like_jellyroll"/>
</dbReference>
<feature type="domain" description="Cyclic nucleotide-binding" evidence="22">
    <location>
        <begin position="1948"/>
        <end position="2063"/>
    </location>
</feature>
<feature type="domain" description="Protein kinase" evidence="21">
    <location>
        <begin position="2213"/>
        <end position="2471"/>
    </location>
</feature>
<dbReference type="PANTHER" id="PTHR24223">
    <property type="entry name" value="ATP-BINDING CASSETTE SUB-FAMILY C"/>
    <property type="match status" value="1"/>
</dbReference>
<dbReference type="InterPro" id="IPR000595">
    <property type="entry name" value="cNMP-bd_dom"/>
</dbReference>
<dbReference type="SMART" id="SM00220">
    <property type="entry name" value="S_TKc"/>
    <property type="match status" value="1"/>
</dbReference>
<evidence type="ECO:0000256" key="6">
    <source>
        <dbReference type="ARBA" id="ARBA00022535"/>
    </source>
</evidence>
<dbReference type="InterPro" id="IPR017871">
    <property type="entry name" value="ABC_transporter-like_CS"/>
</dbReference>
<feature type="transmembrane region" description="Helical" evidence="20">
    <location>
        <begin position="140"/>
        <end position="159"/>
    </location>
</feature>
<sequence>MDFCKQYKFLYILPRFTERIVWSWRAGNGTVFQVPKNNLHSQTGCLIELTNLSVAILTTLVVAILIFKYKCSTTIKLSKSLLPLHTSRTLICILLLLNLLLELYESILTTISLSLILTIIAVLFCWILHRETEIRDGFGTAASGGGFAVIGLTQAWKFLYLCRFGLSVRYIRVATTGMTAACCGLLAIIDSYTLYRMMQKSRQYTVKRPDIARNSYVHSTSPFLSKITFHWMTDLLLRGYHTPLELHDLGQLPNEDTTRNQFEHFRDIYETEKLRCRGQKLSLWKCFWKRIWLTFAAGSILKFFGDAMTLVGPMTIPKIVNYASNLRNSTNENFFSEILTFSQILKNGYFLGIVVFFVTIFQSTLKQASTHVLCVGGIRLRTALQALIYDKALRLSSWSISEEEKPSDEDKEQHCHQQAADVGTVTNLMAEDAYNVMSFFWIVHYIWAVPLKITAIIFLLYLKLGISAIIAVICCILIVTPMQLFLGKQMSENSKSIAEKSDTRLRLLNEILQGIRLIKLHAWENLFEDRIYKTRDEELKLLKKDSIYWALINFLTHAFCVLVTLFTFGIYFWLEERNLDAGNVFASLALFSQLTVPLFIFPVIVPIIINAMISTTRLEEFFQLPEIVNILPEPNDYKSTTDISKTNSYIDNDTEAINSVTTFGSLDNIEEDEDPRSSILREFGLPIDSSIDTIFEKDPEVSESVLKVTPSTFAWGSDENMLMVDALNFPRGQLTIIVGKTGSGKTSLLLALLGEIQKTSGSVEWTKGLKIAYVARQPWLQNATLRDNILFGSRYRSRRYRNVLHACALQPDVDILPSRDLTRIGERGINLSGGQKQRVTIARALYSDADVVLLDNPLSALDQHVGQQIFDYGIKKFLLRNGRTVIMITHKLELLSAAHQIIVMDGCRVRAVGTKSSIEDTDSELAAEWRTVNTRHEDENQFQKTTKDRWSLIKLVYRIGMNKTKKHVDDGWWTTDRDAYVQRYTLRTSLRFIYGYNFINPPAFVPLRLRRTTLSGSRYWNHVLTELLISEEEWDTDRKRSKPHHDIVRLTSLQARKRPPPIFRQNSTPIILENRHVPPRKRNNTYNNEQPSGVLKQFFSRYPDEMAMSKDKNVLSRLMSGSNKIILHQNQHYHLPMKRLLESRTIDQTDDVEETLNNEDVDEQDELEVDDKSGMVTRMIWMKYPKAGGWIPGLVYAIAALAFQILRVYTDFWLCEWMEESIRSPANTVSYFMVYIIISVGSIFLSVLYNVSGQWLGARARRKLHEEAIAGLLGAPISFFECNLIGKILGRFSADMSVIDKKMATAIKRLTSFVLLCGSVMIINIIISPWFLITVIPISCAYYLLQKFYKRSARQLQCLDGSTRGPVVAHFSETLSGLPTLRAFKQEDRFIEEMMKRLDINTNAFLILNTSSRWFGIALDYLGAVIVVVAISTALLSAELYPSRVTPRLVGLAINYTLLIPVLNWMIKFSAEIELYMGSVARICAYKNVQPEKLHENVNTIEVLYTVLQLYLNINSVISRYLPYHIHANFNCWILGLRVASDWPNRGEIVFENVFLRYDADRNPVITDLSLKIPAGQKLGICGRTGSGKSSIVMALFQLIEISQGRILLDGIDIRQVPLRILRSRLSAIPQDAIMFSGTIRENLDPFSEYEDQEIWRSLELSQIKDVIASHPEGLSLEVREGGENFSAGQLQLLCMARAILQRSSIVVLDEATSALDIATEKSLLKAATVAFEDRTVITIAHRAAALLYCDRIIVFDEGKIIEEGSPADLMQRQNGIFSAMIKAVEQSVKRICFGHALDEDNMRFSCFPRANILTFRGQRGSINLTPLPGYEDSNFTIGVIRPLPGTLPPITVNGTAPSSSESSTSLTKVIVSSPPSETNYVNHLPSHQEESGLEDAAALNNGEQHVNNPRGGVIGRTPTPPSAPTPVYEKDARSARQIKRAILENEFLGNLEENQVESLVSAMYPKQILANTQVIREGDIGSHLYVSAEGDFDIYEGNKFQRSFGPGVAFGEIALLYNTKRLRSISVKKAGKVWVLDRSVFLTIMMRTAQEQLEGNIRFLQRVSVLQKLPEPKDHVLAKISDLIRVEFFPAGAKILRQGEKGEKFYIISGGNVRITKDTEYGGEEELVVLGKGDYFGELALYDDEGERRANAIALAPGVECLTLDRTSFLNYLGSLDEIRNKNWLAEYEKQKRSLTPKKWTNEYANLTLIDLETRGTLGVGGFGRVELVILRSNPNKSFALKKLKKKVMVEQQQQEHVLNEKHIMQACDSPFICKLYQTYKDSKYVYFLMEVCLGGDVWTTLQRRRLFDDATTQFMVGCVVEALDHLHSLNIVYRDLKPENLMLDTRGYLKLVDFGFSKKIGPAKTWTFAGTPEYVAPEIILNKGHDRAVDYWALGILTHELLVGKPPFRGSDHMTTYNNILKGIEMVSIPNIVNKNANNLIKKLLRLNASERLGYQRNGIQDIRDHKWFSGFNWQALQRLALPAPIVPTVRHQLDTRNFERYPPDRDIPPDEFSGWDMEF</sequence>
<evidence type="ECO:0000256" key="9">
    <source>
        <dbReference type="ARBA" id="ARBA00022737"/>
    </source>
</evidence>
<feature type="transmembrane region" description="Helical" evidence="20">
    <location>
        <begin position="1449"/>
        <end position="1467"/>
    </location>
</feature>
<evidence type="ECO:0000313" key="27">
    <source>
        <dbReference type="Proteomes" id="UP000078541"/>
    </source>
</evidence>
<feature type="transmembrane region" description="Helical" evidence="20">
    <location>
        <begin position="49"/>
        <end position="69"/>
    </location>
</feature>
<feature type="domain" description="ABC transporter" evidence="23">
    <location>
        <begin position="1549"/>
        <end position="1783"/>
    </location>
</feature>
<dbReference type="SUPFAM" id="SSF51206">
    <property type="entry name" value="cAMP-binding domain-like"/>
    <property type="match status" value="2"/>
</dbReference>
<dbReference type="Gene3D" id="3.30.200.20">
    <property type="entry name" value="Phosphorylase Kinase, domain 1"/>
    <property type="match status" value="1"/>
</dbReference>
<evidence type="ECO:0000256" key="20">
    <source>
        <dbReference type="SAM" id="Phobius"/>
    </source>
</evidence>
<feature type="domain" description="ABC transmembrane type-1" evidence="24">
    <location>
        <begin position="296"/>
        <end position="610"/>
    </location>
</feature>
<dbReference type="InterPro" id="IPR036640">
    <property type="entry name" value="ABC1_TM_sf"/>
</dbReference>
<keyword evidence="11 26" id="KW-0418">Kinase</keyword>
<dbReference type="InterPro" id="IPR002374">
    <property type="entry name" value="cGMP_dep_kinase"/>
</dbReference>
<evidence type="ECO:0000259" key="23">
    <source>
        <dbReference type="PROSITE" id="PS50893"/>
    </source>
</evidence>
<keyword evidence="7" id="KW-0808">Transferase</keyword>
<dbReference type="PANTHER" id="PTHR24223:SF461">
    <property type="entry name" value="ATP-BINDING CASSETTE SUB-FAMILY C MEMBER SUR"/>
    <property type="match status" value="1"/>
</dbReference>
<dbReference type="InterPro" id="IPR027417">
    <property type="entry name" value="P-loop_NTPase"/>
</dbReference>
<evidence type="ECO:0000313" key="26">
    <source>
        <dbReference type="EMBL" id="KYN37030.1"/>
    </source>
</evidence>
<dbReference type="CDD" id="cd18591">
    <property type="entry name" value="ABC_6TM_SUR1_D1_like"/>
    <property type="match status" value="1"/>
</dbReference>
<evidence type="ECO:0000256" key="10">
    <source>
        <dbReference type="ARBA" id="ARBA00022741"/>
    </source>
</evidence>
<dbReference type="Gene3D" id="1.20.1560.10">
    <property type="entry name" value="ABC transporter type 1, transmembrane domain"/>
    <property type="match status" value="2"/>
</dbReference>
<dbReference type="GO" id="GO:0005524">
    <property type="term" value="F:ATP binding"/>
    <property type="evidence" value="ECO:0007669"/>
    <property type="project" value="UniProtKB-UniRule"/>
</dbReference>
<evidence type="ECO:0000256" key="3">
    <source>
        <dbReference type="ARBA" id="ARBA00012428"/>
    </source>
</evidence>
<feature type="transmembrane region" description="Helical" evidence="20">
    <location>
        <begin position="439"/>
        <end position="462"/>
    </location>
</feature>
<evidence type="ECO:0000256" key="5">
    <source>
        <dbReference type="ARBA" id="ARBA00022527"/>
    </source>
</evidence>
<dbReference type="InterPro" id="IPR035014">
    <property type="entry name" value="STKc_cGK"/>
</dbReference>
<dbReference type="PROSITE" id="PS00211">
    <property type="entry name" value="ABC_TRANSPORTER_1"/>
    <property type="match status" value="2"/>
</dbReference>
<dbReference type="InterPro" id="IPR003593">
    <property type="entry name" value="AAA+_ATPase"/>
</dbReference>
<evidence type="ECO:0000256" key="17">
    <source>
        <dbReference type="ARBA" id="ARBA00047462"/>
    </source>
</evidence>
<dbReference type="FunFam" id="3.40.50.300:FF:000997">
    <property type="entry name" value="Multidrug resistance-associated protein 1"/>
    <property type="match status" value="1"/>
</dbReference>
<proteinExistence type="inferred from homology"/>
<comment type="similarity">
    <text evidence="2">Belongs to the protein kinase superfamily. AGC Ser/Thr protein kinase family. cGMP subfamily.</text>
</comment>
<dbReference type="PROSITE" id="PS00107">
    <property type="entry name" value="PROTEIN_KINASE_ATP"/>
    <property type="match status" value="1"/>
</dbReference>
<dbReference type="FunFam" id="1.10.510.10:FF:000210">
    <property type="entry name" value="Non-specific serine/threonine protein kinase"/>
    <property type="match status" value="1"/>
</dbReference>
<feature type="transmembrane region" description="Helical" evidence="20">
    <location>
        <begin position="1187"/>
        <end position="1209"/>
    </location>
</feature>
<evidence type="ECO:0000259" key="22">
    <source>
        <dbReference type="PROSITE" id="PS50042"/>
    </source>
</evidence>
<keyword evidence="6" id="KW-0140">cGMP</keyword>
<protein>
    <recommendedName>
        <fullName evidence="3">cGMP-dependent protein kinase</fullName>
        <ecNumber evidence="3">2.7.11.12</ecNumber>
    </recommendedName>
</protein>
<keyword evidence="12 18" id="KW-0067">ATP-binding</keyword>
<evidence type="ECO:0000256" key="19">
    <source>
        <dbReference type="SAM" id="MobiDB-lite"/>
    </source>
</evidence>
<dbReference type="PROSITE" id="PS50042">
    <property type="entry name" value="CNMP_BINDING_3"/>
    <property type="match status" value="2"/>
</dbReference>
<gene>
    <name evidence="26" type="ORF">ALC56_08821</name>
</gene>
<dbReference type="InterPro" id="IPR017441">
    <property type="entry name" value="Protein_kinase_ATP_BS"/>
</dbReference>
<feature type="region of interest" description="Disordered" evidence="19">
    <location>
        <begin position="1903"/>
        <end position="1930"/>
    </location>
</feature>
<dbReference type="InterPro" id="IPR011527">
    <property type="entry name" value="ABC1_TM_dom"/>
</dbReference>
<dbReference type="Pfam" id="PF00005">
    <property type="entry name" value="ABC_tran"/>
    <property type="match status" value="2"/>
</dbReference>
<feature type="transmembrane region" description="Helical" evidence="20">
    <location>
        <begin position="594"/>
        <end position="613"/>
    </location>
</feature>
<dbReference type="PROSITE" id="PS50929">
    <property type="entry name" value="ABC_TM1F"/>
    <property type="match status" value="2"/>
</dbReference>
<dbReference type="GO" id="GO:0030553">
    <property type="term" value="F:cGMP binding"/>
    <property type="evidence" value="ECO:0007669"/>
    <property type="project" value="UniProtKB-KW"/>
</dbReference>
<keyword evidence="10 18" id="KW-0547">Nucleotide-binding</keyword>
<dbReference type="GO" id="GO:0140359">
    <property type="term" value="F:ABC-type transporter activity"/>
    <property type="evidence" value="ECO:0007669"/>
    <property type="project" value="InterPro"/>
</dbReference>
<dbReference type="PROSITE" id="PS50893">
    <property type="entry name" value="ABC_TRANSPORTER_2"/>
    <property type="match status" value="2"/>
</dbReference>
<comment type="subcellular location">
    <subcellularLocation>
        <location evidence="1">Membrane</location>
        <topology evidence="1">Multi-pass membrane protein</topology>
    </subcellularLocation>
</comment>
<evidence type="ECO:0000259" key="24">
    <source>
        <dbReference type="PROSITE" id="PS50929"/>
    </source>
</evidence>
<feature type="transmembrane region" description="Helical" evidence="20">
    <location>
        <begin position="547"/>
        <end position="574"/>
    </location>
</feature>
<keyword evidence="8 20" id="KW-0812">Transmembrane</keyword>
<dbReference type="SUPFAM" id="SSF90123">
    <property type="entry name" value="ABC transporter transmembrane region"/>
    <property type="match status" value="2"/>
</dbReference>
<dbReference type="Gene3D" id="3.40.50.300">
    <property type="entry name" value="P-loop containing nucleotide triphosphate hydrolases"/>
    <property type="match status" value="2"/>
</dbReference>
<dbReference type="EMBL" id="KQ981727">
    <property type="protein sequence ID" value="KYN37030.1"/>
    <property type="molecule type" value="Genomic_DNA"/>
</dbReference>
<keyword evidence="13 20" id="KW-1133">Transmembrane helix</keyword>
<dbReference type="GO" id="GO:0004692">
    <property type="term" value="F:cGMP-dependent protein kinase activity"/>
    <property type="evidence" value="ECO:0007669"/>
    <property type="project" value="UniProtKB-EC"/>
</dbReference>
<dbReference type="InterPro" id="IPR008271">
    <property type="entry name" value="Ser/Thr_kinase_AS"/>
</dbReference>
<evidence type="ECO:0000256" key="1">
    <source>
        <dbReference type="ARBA" id="ARBA00004141"/>
    </source>
</evidence>
<comment type="catalytic activity">
    <reaction evidence="17">
        <text>L-seryl-[protein] + ATP = O-phospho-L-seryl-[protein] + ADP + H(+)</text>
        <dbReference type="Rhea" id="RHEA:17989"/>
        <dbReference type="Rhea" id="RHEA-COMP:9863"/>
        <dbReference type="Rhea" id="RHEA-COMP:11604"/>
        <dbReference type="ChEBI" id="CHEBI:15378"/>
        <dbReference type="ChEBI" id="CHEBI:29999"/>
        <dbReference type="ChEBI" id="CHEBI:30616"/>
        <dbReference type="ChEBI" id="CHEBI:83421"/>
        <dbReference type="ChEBI" id="CHEBI:456216"/>
        <dbReference type="EC" id="2.7.11.12"/>
    </reaction>
</comment>
<dbReference type="PROSITE" id="PS50011">
    <property type="entry name" value="PROTEIN_KINASE_DOM"/>
    <property type="match status" value="1"/>
</dbReference>
<dbReference type="CDD" id="cd05572">
    <property type="entry name" value="STKc_cGK"/>
    <property type="match status" value="1"/>
</dbReference>
<feature type="domain" description="ABC transmembrane type-1" evidence="24">
    <location>
        <begin position="1194"/>
        <end position="1431"/>
    </location>
</feature>
<dbReference type="GO" id="GO:0016887">
    <property type="term" value="F:ATP hydrolysis activity"/>
    <property type="evidence" value="ECO:0007669"/>
    <property type="project" value="InterPro"/>
</dbReference>
<feature type="transmembrane region" description="Helical" evidence="20">
    <location>
        <begin position="1414"/>
        <end position="1437"/>
    </location>
</feature>
<dbReference type="CDD" id="cd18602">
    <property type="entry name" value="ABC_6TM_SUR1_D2_like"/>
    <property type="match status" value="1"/>
</dbReference>
<feature type="domain" description="ABC transporter" evidence="23">
    <location>
        <begin position="706"/>
        <end position="931"/>
    </location>
</feature>
<dbReference type="InterPro" id="IPR050173">
    <property type="entry name" value="ABC_transporter_C-like"/>
</dbReference>
<feature type="domain" description="AGC-kinase C-terminal" evidence="25">
    <location>
        <begin position="2472"/>
        <end position="2522"/>
    </location>
</feature>
<evidence type="ECO:0000256" key="4">
    <source>
        <dbReference type="ARBA" id="ARBA00022448"/>
    </source>
</evidence>
<dbReference type="SUPFAM" id="SSF56112">
    <property type="entry name" value="Protein kinase-like (PK-like)"/>
    <property type="match status" value="1"/>
</dbReference>
<dbReference type="SMART" id="SM00133">
    <property type="entry name" value="S_TK_X"/>
    <property type="match status" value="1"/>
</dbReference>
<dbReference type="Proteomes" id="UP000078541">
    <property type="component" value="Unassembled WGS sequence"/>
</dbReference>
<evidence type="ECO:0000259" key="21">
    <source>
        <dbReference type="PROSITE" id="PS50011"/>
    </source>
</evidence>
<dbReference type="Gene3D" id="2.60.120.10">
    <property type="entry name" value="Jelly Rolls"/>
    <property type="match status" value="2"/>
</dbReference>
<feature type="transmembrane region" description="Helical" evidence="20">
    <location>
        <begin position="468"/>
        <end position="486"/>
    </location>
</feature>
<feature type="transmembrane region" description="Helical" evidence="20">
    <location>
        <begin position="81"/>
        <end position="101"/>
    </location>
</feature>
<feature type="binding site" evidence="18">
    <location>
        <position position="2243"/>
    </location>
    <ligand>
        <name>ATP</name>
        <dbReference type="ChEBI" id="CHEBI:30616"/>
    </ligand>
</feature>
<feature type="transmembrane region" description="Helical" evidence="20">
    <location>
        <begin position="287"/>
        <end position="305"/>
    </location>
</feature>
<evidence type="ECO:0000256" key="2">
    <source>
        <dbReference type="ARBA" id="ARBA00006352"/>
    </source>
</evidence>
<evidence type="ECO:0000256" key="16">
    <source>
        <dbReference type="ARBA" id="ARBA00047298"/>
    </source>
</evidence>
<keyword evidence="14" id="KW-0142">cGMP-binding</keyword>
<dbReference type="GO" id="GO:0016020">
    <property type="term" value="C:membrane"/>
    <property type="evidence" value="ECO:0007669"/>
    <property type="project" value="UniProtKB-SubCell"/>
</dbReference>
<dbReference type="FunFam" id="1.20.1560.10:FF:000013">
    <property type="entry name" value="ABC transporter C family member 2"/>
    <property type="match status" value="1"/>
</dbReference>
<dbReference type="InterPro" id="IPR000961">
    <property type="entry name" value="AGC-kinase_C"/>
</dbReference>
<dbReference type="EC" id="2.7.11.12" evidence="3"/>
<name>A0A195F8U6_9HYME</name>
<evidence type="ECO:0000256" key="7">
    <source>
        <dbReference type="ARBA" id="ARBA00022679"/>
    </source>
</evidence>
<feature type="domain" description="Cyclic nucleotide-binding" evidence="22">
    <location>
        <begin position="2078"/>
        <end position="2191"/>
    </location>
</feature>
<accession>A0A195F8U6</accession>
<dbReference type="Pfam" id="PF00664">
    <property type="entry name" value="ABC_membrane"/>
    <property type="match status" value="2"/>
</dbReference>
<keyword evidence="27" id="KW-1185">Reference proteome</keyword>
<evidence type="ECO:0000256" key="12">
    <source>
        <dbReference type="ARBA" id="ARBA00022840"/>
    </source>
</evidence>
<evidence type="ECO:0000256" key="13">
    <source>
        <dbReference type="ARBA" id="ARBA00022989"/>
    </source>
</evidence>
<dbReference type="Pfam" id="PF00027">
    <property type="entry name" value="cNMP_binding"/>
    <property type="match status" value="2"/>
</dbReference>
<dbReference type="Pfam" id="PF00069">
    <property type="entry name" value="Pkinase"/>
    <property type="match status" value="1"/>
</dbReference>
<dbReference type="Gene3D" id="1.10.510.10">
    <property type="entry name" value="Transferase(Phosphotransferase) domain 1"/>
    <property type="match status" value="1"/>
</dbReference>
<feature type="transmembrane region" description="Helical" evidence="20">
    <location>
        <begin position="171"/>
        <end position="195"/>
    </location>
</feature>
<feature type="transmembrane region" description="Helical" evidence="20">
    <location>
        <begin position="107"/>
        <end position="128"/>
    </location>
</feature>
<dbReference type="FunFam" id="3.40.50.300:FF:000838">
    <property type="entry name" value="ABC multidrug transporter (Eurofung)"/>
    <property type="match status" value="1"/>
</dbReference>
<evidence type="ECO:0000256" key="15">
    <source>
        <dbReference type="ARBA" id="ARBA00023136"/>
    </source>
</evidence>
<feature type="transmembrane region" description="Helical" evidence="20">
    <location>
        <begin position="1229"/>
        <end position="1251"/>
    </location>
</feature>
<keyword evidence="9" id="KW-0677">Repeat</keyword>
<evidence type="ECO:0000256" key="14">
    <source>
        <dbReference type="ARBA" id="ARBA00022992"/>
    </source>
</evidence>
<dbReference type="InterPro" id="IPR003439">
    <property type="entry name" value="ABC_transporter-like_ATP-bd"/>
</dbReference>
<keyword evidence="15 20" id="KW-0472">Membrane</keyword>
<dbReference type="InterPro" id="IPR018490">
    <property type="entry name" value="cNMP-bd_dom_sf"/>
</dbReference>
<dbReference type="CDD" id="cd03244">
    <property type="entry name" value="ABCC_MRP_domain2"/>
    <property type="match status" value="1"/>
</dbReference>
<dbReference type="InterPro" id="IPR000719">
    <property type="entry name" value="Prot_kinase_dom"/>
</dbReference>
<dbReference type="CDD" id="cd00038">
    <property type="entry name" value="CAP_ED"/>
    <property type="match status" value="2"/>
</dbReference>
<dbReference type="SUPFAM" id="SSF52540">
    <property type="entry name" value="P-loop containing nucleoside triphosphate hydrolases"/>
    <property type="match status" value="2"/>
</dbReference>
<keyword evidence="5" id="KW-0723">Serine/threonine-protein kinase</keyword>
<keyword evidence="4" id="KW-0813">Transport</keyword>
<comment type="catalytic activity">
    <reaction evidence="16">
        <text>L-threonyl-[protein] + ATP = O-phospho-L-threonyl-[protein] + ADP + H(+)</text>
        <dbReference type="Rhea" id="RHEA:46608"/>
        <dbReference type="Rhea" id="RHEA-COMP:11060"/>
        <dbReference type="Rhea" id="RHEA-COMP:11605"/>
        <dbReference type="ChEBI" id="CHEBI:15378"/>
        <dbReference type="ChEBI" id="CHEBI:30013"/>
        <dbReference type="ChEBI" id="CHEBI:30616"/>
        <dbReference type="ChEBI" id="CHEBI:61977"/>
        <dbReference type="ChEBI" id="CHEBI:456216"/>
        <dbReference type="EC" id="2.7.11.12"/>
    </reaction>
</comment>
<evidence type="ECO:0000256" key="8">
    <source>
        <dbReference type="ARBA" id="ARBA00022692"/>
    </source>
</evidence>
<dbReference type="InterPro" id="IPR011009">
    <property type="entry name" value="Kinase-like_dom_sf"/>
</dbReference>
<dbReference type="PROSITE" id="PS00108">
    <property type="entry name" value="PROTEIN_KINASE_ST"/>
    <property type="match status" value="1"/>
</dbReference>
<evidence type="ECO:0000259" key="25">
    <source>
        <dbReference type="PROSITE" id="PS51285"/>
    </source>
</evidence>
<evidence type="ECO:0000256" key="18">
    <source>
        <dbReference type="PROSITE-ProRule" id="PRU10141"/>
    </source>
</evidence>
<dbReference type="FunFam" id="1.20.1560.10:FF:000006">
    <property type="entry name" value="ATP-binding cassette, sub-family C (CFTR/MRP), member 9"/>
    <property type="match status" value="1"/>
</dbReference>
<feature type="transmembrane region" description="Helical" evidence="20">
    <location>
        <begin position="1312"/>
        <end position="1345"/>
    </location>
</feature>
<evidence type="ECO:0000256" key="11">
    <source>
        <dbReference type="ARBA" id="ARBA00022777"/>
    </source>
</evidence>
<feature type="transmembrane region" description="Helical" evidence="20">
    <location>
        <begin position="344"/>
        <end position="361"/>
    </location>
</feature>
<dbReference type="PROSITE" id="PS51285">
    <property type="entry name" value="AGC_KINASE_CTER"/>
    <property type="match status" value="1"/>
</dbReference>
<dbReference type="SMART" id="SM00100">
    <property type="entry name" value="cNMP"/>
    <property type="match status" value="2"/>
</dbReference>
<dbReference type="CDD" id="cd03250">
    <property type="entry name" value="ABCC_MRP_domain1"/>
    <property type="match status" value="1"/>
</dbReference>